<evidence type="ECO:0000313" key="1">
    <source>
        <dbReference type="EMBL" id="NSX55780.1"/>
    </source>
</evidence>
<name>A0ABX2IX62_9RHOB</name>
<reference evidence="1 2" key="1">
    <citation type="submission" date="2020-06" db="EMBL/GenBank/DDBJ databases">
        <title>Sulfitobacter algicola sp. nov., isolated from green algae.</title>
        <authorList>
            <person name="Wang C."/>
        </authorList>
    </citation>
    <scope>NUCLEOTIDE SEQUENCE [LARGE SCALE GENOMIC DNA]</scope>
    <source>
        <strain evidence="1 2">1151</strain>
    </source>
</reference>
<evidence type="ECO:0000313" key="2">
    <source>
        <dbReference type="Proteomes" id="UP000777935"/>
    </source>
</evidence>
<comment type="caution">
    <text evidence="1">The sequence shown here is derived from an EMBL/GenBank/DDBJ whole genome shotgun (WGS) entry which is preliminary data.</text>
</comment>
<proteinExistence type="predicted"/>
<evidence type="ECO:0008006" key="3">
    <source>
        <dbReference type="Google" id="ProtNLM"/>
    </source>
</evidence>
<organism evidence="1 2">
    <name type="scientific">Parasulfitobacter algicola</name>
    <dbReference type="NCBI Taxonomy" id="2614809"/>
    <lineage>
        <taxon>Bacteria</taxon>
        <taxon>Pseudomonadati</taxon>
        <taxon>Pseudomonadota</taxon>
        <taxon>Alphaproteobacteria</taxon>
        <taxon>Rhodobacterales</taxon>
        <taxon>Roseobacteraceae</taxon>
        <taxon>Parasulfitobacter</taxon>
    </lineage>
</organism>
<accession>A0ABX2IX62</accession>
<dbReference type="RefSeq" id="WP_174138935.1">
    <property type="nucleotide sequence ID" value="NZ_JABUFE010000008.1"/>
</dbReference>
<dbReference type="EMBL" id="JABUFE010000008">
    <property type="protein sequence ID" value="NSX55780.1"/>
    <property type="molecule type" value="Genomic_DNA"/>
</dbReference>
<protein>
    <recommendedName>
        <fullName evidence="3">Sulfotransferase family protein</fullName>
    </recommendedName>
</protein>
<keyword evidence="2" id="KW-1185">Reference proteome</keyword>
<gene>
    <name evidence="1" type="ORF">HRQ87_13315</name>
</gene>
<sequence length="292" mass="33159">MQIAYHIGVHCTDEDKLLRSVFKNKGFLIPQGIIAPRVKLYRRQLREAIEALKGARVGPDVRRMLLQKILGDQPEPKRLILSNPNFIAGIPGVFQNGKLYPRLEHQVQSFINIFAHDELEIFIGIRNPATFIPAVMKHMPDKDIQTVLSGFNPQSLRWSNLCARITEIAPQADLTVWCNEDTPLIWSRIIRAYADMEPDATVEGAFDLLPEIMSHEGLDAFYAQLEQEKPANDADLLDLKIKYLERHAMDGAMEEELDVPGWSAAYVEKLTQLYDMDVARIAGMPGIRFIQP</sequence>
<dbReference type="Proteomes" id="UP000777935">
    <property type="component" value="Unassembled WGS sequence"/>
</dbReference>